<keyword evidence="5" id="KW-0496">Mitochondrion</keyword>
<evidence type="ECO:0000256" key="7">
    <source>
        <dbReference type="ARBA" id="ARBA00035209"/>
    </source>
</evidence>
<evidence type="ECO:0000313" key="11">
    <source>
        <dbReference type="Proteomes" id="UP000549394"/>
    </source>
</evidence>
<organism evidence="10 11">
    <name type="scientific">Dimorphilus gyrociliatus</name>
    <dbReference type="NCBI Taxonomy" id="2664684"/>
    <lineage>
        <taxon>Eukaryota</taxon>
        <taxon>Metazoa</taxon>
        <taxon>Spiralia</taxon>
        <taxon>Lophotrochozoa</taxon>
        <taxon>Annelida</taxon>
        <taxon>Polychaeta</taxon>
        <taxon>Polychaeta incertae sedis</taxon>
        <taxon>Dinophilidae</taxon>
        <taxon>Dimorphilus</taxon>
    </lineage>
</organism>
<keyword evidence="3" id="KW-0809">Transit peptide</keyword>
<keyword evidence="6 9" id="KW-0687">Ribonucleoprotein</keyword>
<evidence type="ECO:0000256" key="1">
    <source>
        <dbReference type="ARBA" id="ARBA00004173"/>
    </source>
</evidence>
<dbReference type="GO" id="GO:0003735">
    <property type="term" value="F:structural constituent of ribosome"/>
    <property type="evidence" value="ECO:0007669"/>
    <property type="project" value="InterPro"/>
</dbReference>
<dbReference type="InterPro" id="IPR019926">
    <property type="entry name" value="Ribosomal_uL3_CS"/>
</dbReference>
<comment type="similarity">
    <text evidence="2 9">Belongs to the universal ribosomal protein uL3 family.</text>
</comment>
<dbReference type="AlphaFoldDB" id="A0A7I8V4G9"/>
<dbReference type="SUPFAM" id="SSF50447">
    <property type="entry name" value="Translation proteins"/>
    <property type="match status" value="1"/>
</dbReference>
<evidence type="ECO:0000256" key="5">
    <source>
        <dbReference type="ARBA" id="ARBA00023128"/>
    </source>
</evidence>
<dbReference type="GO" id="GO:0005762">
    <property type="term" value="C:mitochondrial large ribosomal subunit"/>
    <property type="evidence" value="ECO:0007669"/>
    <property type="project" value="TreeGrafter"/>
</dbReference>
<reference evidence="10 11" key="1">
    <citation type="submission" date="2020-08" db="EMBL/GenBank/DDBJ databases">
        <authorList>
            <person name="Hejnol A."/>
        </authorList>
    </citation>
    <scope>NUCLEOTIDE SEQUENCE [LARGE SCALE GENOMIC DNA]</scope>
</reference>
<comment type="subcellular location">
    <subcellularLocation>
        <location evidence="1">Mitochondrion</location>
    </subcellularLocation>
</comment>
<sequence>MSAIQRCSKLFSNNLCRTIINIEIRSSISDYKSFAGSRPKKVKNRFDPPEWFVPKKAYNYFDNLTPSNRDFLKEVAYDRYITNRESPLVDEPIKRNTWNPCTKRTGVLGVKIGVLPQWTKDGTKLFTTLVQIIDNHVIRYVPPEDYKQSSAATLYMKNRNYGSVVVGALSCYPTSFTKSYVNLFNEAGVPPKRKLTRFLVTPDAAIEPGTPLTAKHFNVGDYVDVQARTIGHGFQGVVKRWGFKGGPKSHGATKWHRRPGTIASGGRTGLIYKGKKMPGKMGNRWRNHRGLKIWRINYKYNVLYLTGPATPGPTHSYIRIYDTILPNLKKEMTSKEVHPPMPTAYPEDFSEGLPEEVFDDELFQFNDPTLMYNLDEK</sequence>
<dbReference type="Gene3D" id="2.40.30.10">
    <property type="entry name" value="Translation factors"/>
    <property type="match status" value="2"/>
</dbReference>
<gene>
    <name evidence="10" type="ORF">DGYR_LOCUS345</name>
</gene>
<evidence type="ECO:0000256" key="8">
    <source>
        <dbReference type="ARBA" id="ARBA00035396"/>
    </source>
</evidence>
<keyword evidence="4 9" id="KW-0689">Ribosomal protein</keyword>
<dbReference type="NCBIfam" id="TIGR03625">
    <property type="entry name" value="L3_bact"/>
    <property type="match status" value="1"/>
</dbReference>
<accession>A0A7I8V4G9</accession>
<evidence type="ECO:0000256" key="2">
    <source>
        <dbReference type="ARBA" id="ARBA00006540"/>
    </source>
</evidence>
<dbReference type="PROSITE" id="PS00474">
    <property type="entry name" value="RIBOSOMAL_L3"/>
    <property type="match status" value="1"/>
</dbReference>
<evidence type="ECO:0000256" key="9">
    <source>
        <dbReference type="RuleBase" id="RU003905"/>
    </source>
</evidence>
<comment type="caution">
    <text evidence="10">The sequence shown here is derived from an EMBL/GenBank/DDBJ whole genome shotgun (WGS) entry which is preliminary data.</text>
</comment>
<dbReference type="GO" id="GO:0006412">
    <property type="term" value="P:translation"/>
    <property type="evidence" value="ECO:0007669"/>
    <property type="project" value="InterPro"/>
</dbReference>
<dbReference type="InterPro" id="IPR019927">
    <property type="entry name" value="Ribosomal_uL3_bac/org-type"/>
</dbReference>
<dbReference type="OrthoDB" id="274683at2759"/>
<proteinExistence type="inferred from homology"/>
<evidence type="ECO:0000256" key="3">
    <source>
        <dbReference type="ARBA" id="ARBA00022946"/>
    </source>
</evidence>
<protein>
    <recommendedName>
        <fullName evidence="7">Large ribosomal subunit protein uL3m</fullName>
    </recommendedName>
    <alternativeName>
        <fullName evidence="8">39S ribosomal protein L3, mitochondrial</fullName>
    </alternativeName>
</protein>
<evidence type="ECO:0000256" key="4">
    <source>
        <dbReference type="ARBA" id="ARBA00022980"/>
    </source>
</evidence>
<dbReference type="InterPro" id="IPR000597">
    <property type="entry name" value="Ribosomal_uL3"/>
</dbReference>
<evidence type="ECO:0000313" key="10">
    <source>
        <dbReference type="EMBL" id="CAD5110995.1"/>
    </source>
</evidence>
<dbReference type="Proteomes" id="UP000549394">
    <property type="component" value="Unassembled WGS sequence"/>
</dbReference>
<dbReference type="Pfam" id="PF00297">
    <property type="entry name" value="Ribosomal_L3"/>
    <property type="match status" value="1"/>
</dbReference>
<dbReference type="EMBL" id="CAJFCJ010000001">
    <property type="protein sequence ID" value="CAD5110995.1"/>
    <property type="molecule type" value="Genomic_DNA"/>
</dbReference>
<evidence type="ECO:0000256" key="6">
    <source>
        <dbReference type="ARBA" id="ARBA00023274"/>
    </source>
</evidence>
<keyword evidence="11" id="KW-1185">Reference proteome</keyword>
<dbReference type="InterPro" id="IPR009000">
    <property type="entry name" value="Transl_B-barrel_sf"/>
</dbReference>
<dbReference type="PANTHER" id="PTHR11229">
    <property type="entry name" value="50S RIBOSOMAL PROTEIN L3"/>
    <property type="match status" value="1"/>
</dbReference>
<dbReference type="PANTHER" id="PTHR11229:SF8">
    <property type="entry name" value="LARGE RIBOSOMAL SUBUNIT PROTEIN UL3M"/>
    <property type="match status" value="1"/>
</dbReference>
<name>A0A7I8V4G9_9ANNE</name>